<feature type="domain" description="Protein kinase" evidence="6">
    <location>
        <begin position="11"/>
        <end position="128"/>
    </location>
</feature>
<dbReference type="GO" id="GO:0004674">
    <property type="term" value="F:protein serine/threonine kinase activity"/>
    <property type="evidence" value="ECO:0007669"/>
    <property type="project" value="UniProtKB-KW"/>
</dbReference>
<gene>
    <name evidence="7" type="ORF">BN4615_P8586</name>
</gene>
<evidence type="ECO:0000256" key="1">
    <source>
        <dbReference type="ARBA" id="ARBA00022679"/>
    </source>
</evidence>
<organism evidence="7">
    <name type="scientific">Nonomuraea gerenzanensis</name>
    <dbReference type="NCBI Taxonomy" id="93944"/>
    <lineage>
        <taxon>Bacteria</taxon>
        <taxon>Bacillati</taxon>
        <taxon>Actinomycetota</taxon>
        <taxon>Actinomycetes</taxon>
        <taxon>Streptosporangiales</taxon>
        <taxon>Streptosporangiaceae</taxon>
        <taxon>Nonomuraea</taxon>
    </lineage>
</organism>
<dbReference type="InterPro" id="IPR017441">
    <property type="entry name" value="Protein_kinase_ATP_BS"/>
</dbReference>
<dbReference type="PANTHER" id="PTHR43289:SF34">
    <property type="entry name" value="SERINE_THREONINE-PROTEIN KINASE YBDM-RELATED"/>
    <property type="match status" value="1"/>
</dbReference>
<keyword evidence="2 5" id="KW-0547">Nucleotide-binding</keyword>
<dbReference type="AlphaFoldDB" id="A0A1M4EJQ0"/>
<feature type="binding site" evidence="5">
    <location>
        <position position="39"/>
    </location>
    <ligand>
        <name>ATP</name>
        <dbReference type="ChEBI" id="CHEBI:30616"/>
    </ligand>
</feature>
<dbReference type="Gene3D" id="3.30.200.20">
    <property type="entry name" value="Phosphorylase Kinase, domain 1"/>
    <property type="match status" value="1"/>
</dbReference>
<dbReference type="GO" id="GO:0005524">
    <property type="term" value="F:ATP binding"/>
    <property type="evidence" value="ECO:0007669"/>
    <property type="project" value="UniProtKB-UniRule"/>
</dbReference>
<dbReference type="InterPro" id="IPR000719">
    <property type="entry name" value="Prot_kinase_dom"/>
</dbReference>
<accession>A0A1M4EJQ0</accession>
<evidence type="ECO:0000259" key="6">
    <source>
        <dbReference type="PROSITE" id="PS50011"/>
    </source>
</evidence>
<keyword evidence="1" id="KW-0808">Transferase</keyword>
<proteinExistence type="predicted"/>
<evidence type="ECO:0000256" key="2">
    <source>
        <dbReference type="ARBA" id="ARBA00022741"/>
    </source>
</evidence>
<dbReference type="SUPFAM" id="SSF56112">
    <property type="entry name" value="Protein kinase-like (PK-like)"/>
    <property type="match status" value="1"/>
</dbReference>
<evidence type="ECO:0000313" key="7">
    <source>
        <dbReference type="EMBL" id="SBO99070.1"/>
    </source>
</evidence>
<evidence type="ECO:0000256" key="3">
    <source>
        <dbReference type="ARBA" id="ARBA00022777"/>
    </source>
</evidence>
<dbReference type="PANTHER" id="PTHR43289">
    <property type="entry name" value="MITOGEN-ACTIVATED PROTEIN KINASE KINASE KINASE 20-RELATED"/>
    <property type="match status" value="1"/>
</dbReference>
<dbReference type="PROSITE" id="PS50011">
    <property type="entry name" value="PROTEIN_KINASE_DOM"/>
    <property type="match status" value="1"/>
</dbReference>
<reference evidence="7" key="1">
    <citation type="submission" date="2016-04" db="EMBL/GenBank/DDBJ databases">
        <authorList>
            <person name="Evans L.H."/>
            <person name="Alamgir A."/>
            <person name="Owens N."/>
            <person name="Weber N.D."/>
            <person name="Virtaneva K."/>
            <person name="Barbian K."/>
            <person name="Babar A."/>
            <person name="Rosenke K."/>
        </authorList>
    </citation>
    <scope>NUCLEOTIDE SEQUENCE</scope>
    <source>
        <strain evidence="7">Nono1</strain>
    </source>
</reference>
<name>A0A1M4EJQ0_9ACTN</name>
<keyword evidence="7" id="KW-0723">Serine/threonine-protein kinase</keyword>
<evidence type="ECO:0000256" key="5">
    <source>
        <dbReference type="PROSITE-ProRule" id="PRU10141"/>
    </source>
</evidence>
<keyword evidence="3 7" id="KW-0418">Kinase</keyword>
<dbReference type="InterPro" id="IPR011009">
    <property type="entry name" value="Kinase-like_dom_sf"/>
</dbReference>
<dbReference type="PROSITE" id="PS00107">
    <property type="entry name" value="PROTEIN_KINASE_ATP"/>
    <property type="match status" value="1"/>
</dbReference>
<dbReference type="RefSeq" id="WP_225267783.1">
    <property type="nucleotide sequence ID" value="NZ_CP084058.1"/>
</dbReference>
<dbReference type="EMBL" id="LT559118">
    <property type="protein sequence ID" value="SBO99070.1"/>
    <property type="molecule type" value="Genomic_DNA"/>
</dbReference>
<keyword evidence="4 5" id="KW-0067">ATP-binding</keyword>
<evidence type="ECO:0000256" key="4">
    <source>
        <dbReference type="ARBA" id="ARBA00022840"/>
    </source>
</evidence>
<sequence length="128" mass="13894">MNDQSRRIGPYTLLRKLGEGGMGIVYLAQDPAFSPVALKVLRPELAGREDFRRRFTREAEAARQVARFCTAPVLDAGIEGGIEGGTAYLVTEYVEGPDLTGMLETRGPMRGANLEALGHFANLLITGK</sequence>
<protein>
    <submittedName>
        <fullName evidence="7">Putative serine/threonine protein kinase</fullName>
    </submittedName>
</protein>